<sequence>MAIESEVLYALYELYKRSLISYEQKGMIKDMLISKDFMLLSYIRECDSQFSLQDKILELLREQESPLYMTTISPVKRISLSQISRQRFTSQIQNYNKNDTSKRQRSNSLVTI</sequence>
<dbReference type="Proteomes" id="UP000683925">
    <property type="component" value="Unassembled WGS sequence"/>
</dbReference>
<proteinExistence type="predicted"/>
<reference evidence="1" key="1">
    <citation type="submission" date="2021-01" db="EMBL/GenBank/DDBJ databases">
        <authorList>
            <consortium name="Genoscope - CEA"/>
            <person name="William W."/>
        </authorList>
    </citation>
    <scope>NUCLEOTIDE SEQUENCE</scope>
</reference>
<evidence type="ECO:0000313" key="1">
    <source>
        <dbReference type="EMBL" id="CAD8164516.1"/>
    </source>
</evidence>
<dbReference type="OMA" id="SCIRECD"/>
<accession>A0A8S1UPU0</accession>
<dbReference type="AlphaFoldDB" id="A0A8S1UPU0"/>
<evidence type="ECO:0000313" key="2">
    <source>
        <dbReference type="Proteomes" id="UP000683925"/>
    </source>
</evidence>
<organism evidence="1 2">
    <name type="scientific">Paramecium octaurelia</name>
    <dbReference type="NCBI Taxonomy" id="43137"/>
    <lineage>
        <taxon>Eukaryota</taxon>
        <taxon>Sar</taxon>
        <taxon>Alveolata</taxon>
        <taxon>Ciliophora</taxon>
        <taxon>Intramacronucleata</taxon>
        <taxon>Oligohymenophorea</taxon>
        <taxon>Peniculida</taxon>
        <taxon>Parameciidae</taxon>
        <taxon>Paramecium</taxon>
    </lineage>
</organism>
<keyword evidence="2" id="KW-1185">Reference proteome</keyword>
<gene>
    <name evidence="1" type="ORF">POCTA_138.1.T0450093</name>
</gene>
<dbReference type="EMBL" id="CAJJDP010000045">
    <property type="protein sequence ID" value="CAD8164516.1"/>
    <property type="molecule type" value="Genomic_DNA"/>
</dbReference>
<name>A0A8S1UPU0_PAROT</name>
<protein>
    <submittedName>
        <fullName evidence="1">Uncharacterized protein</fullName>
    </submittedName>
</protein>
<comment type="caution">
    <text evidence="1">The sequence shown here is derived from an EMBL/GenBank/DDBJ whole genome shotgun (WGS) entry which is preliminary data.</text>
</comment>